<dbReference type="PANTHER" id="PTHR12786">
    <property type="entry name" value="SPLICING FACTOR SF3A-RELATED"/>
    <property type="match status" value="1"/>
</dbReference>
<evidence type="ECO:0000313" key="7">
    <source>
        <dbReference type="EMBL" id="MBN3275608.1"/>
    </source>
</evidence>
<reference evidence="7" key="1">
    <citation type="journal article" date="2021" name="Cell">
        <title>Tracing the genetic footprints of vertebrate landing in non-teleost ray-finned fishes.</title>
        <authorList>
            <person name="Bi X."/>
            <person name="Wang K."/>
            <person name="Yang L."/>
            <person name="Pan H."/>
            <person name="Jiang H."/>
            <person name="Wei Q."/>
            <person name="Fang M."/>
            <person name="Yu H."/>
            <person name="Zhu C."/>
            <person name="Cai Y."/>
            <person name="He Y."/>
            <person name="Gan X."/>
            <person name="Zeng H."/>
            <person name="Yu D."/>
            <person name="Zhu Y."/>
            <person name="Jiang H."/>
            <person name="Qiu Q."/>
            <person name="Yang H."/>
            <person name="Zhang Y.E."/>
            <person name="Wang W."/>
            <person name="Zhu M."/>
            <person name="He S."/>
            <person name="Zhang G."/>
        </authorList>
    </citation>
    <scope>NUCLEOTIDE SEQUENCE</scope>
    <source>
        <strain evidence="7">Pddl_001</strain>
    </source>
</reference>
<accession>A0ABS2XNL0</accession>
<keyword evidence="2" id="KW-0507">mRNA processing</keyword>
<feature type="region of interest" description="Disordered" evidence="5">
    <location>
        <begin position="132"/>
        <end position="170"/>
    </location>
</feature>
<evidence type="ECO:0000313" key="8">
    <source>
        <dbReference type="Proteomes" id="UP001166093"/>
    </source>
</evidence>
<evidence type="ECO:0000256" key="5">
    <source>
        <dbReference type="SAM" id="MobiDB-lite"/>
    </source>
</evidence>
<proteinExistence type="predicted"/>
<sequence length="326" mass="35933">MAARLHTAASSPPYLAPPIHIETFLLDVVNNSLKDWIKKQAERDSEKEQRRFERLQRKLAEPKHYFTDPNYKQQCHKLSERLEDSVLKGMQASSSGVVVAEEGLSRKRPIPSKELKSGKKKCFWTGVAGLKDSGSSDEDTLESDKEESPTTSRVGLGEIESPTQKGKARAVSLLNAEEAPASSSNCCSGSNSPRWSPVELVKEEAMVVTMQAQSYAELPGTSVSVEDEKKETQEEKETKEETKETSLKRPGDSRPGCVLLQSANNGPLDLMTFSSASEMEVMGLERIKTELVVLGLKCGGTLQERAARLFSVRGKSKEQIDPAVLY</sequence>
<evidence type="ECO:0000256" key="4">
    <source>
        <dbReference type="ARBA" id="ARBA00023242"/>
    </source>
</evidence>
<dbReference type="InterPro" id="IPR051421">
    <property type="entry name" value="RNA_Proc_DNA_Dmg_Regulator"/>
</dbReference>
<feature type="non-terminal residue" evidence="7">
    <location>
        <position position="1"/>
    </location>
</feature>
<gene>
    <name evidence="7" type="primary">Sde2_1</name>
    <name evidence="7" type="ORF">GTO93_0011067</name>
</gene>
<evidence type="ECO:0000256" key="1">
    <source>
        <dbReference type="ARBA" id="ARBA00004123"/>
    </source>
</evidence>
<protein>
    <submittedName>
        <fullName evidence="7">SDE2 regulator</fullName>
    </submittedName>
</protein>
<organism evidence="7 8">
    <name type="scientific">Polyodon spathula</name>
    <name type="common">North American paddlefish</name>
    <name type="synonym">Squalus spathula</name>
    <dbReference type="NCBI Taxonomy" id="7913"/>
    <lineage>
        <taxon>Eukaryota</taxon>
        <taxon>Metazoa</taxon>
        <taxon>Chordata</taxon>
        <taxon>Craniata</taxon>
        <taxon>Vertebrata</taxon>
        <taxon>Euteleostomi</taxon>
        <taxon>Actinopterygii</taxon>
        <taxon>Chondrostei</taxon>
        <taxon>Acipenseriformes</taxon>
        <taxon>Polyodontidae</taxon>
        <taxon>Polyodon</taxon>
    </lineage>
</organism>
<comment type="subcellular location">
    <subcellularLocation>
        <location evidence="1">Nucleus</location>
    </subcellularLocation>
</comment>
<evidence type="ECO:0000256" key="3">
    <source>
        <dbReference type="ARBA" id="ARBA00023187"/>
    </source>
</evidence>
<dbReference type="InterPro" id="IPR025086">
    <property type="entry name" value="SDE2/SF3A3_SAP"/>
</dbReference>
<dbReference type="EMBL" id="JAAWVQ010052214">
    <property type="protein sequence ID" value="MBN3275608.1"/>
    <property type="molecule type" value="Genomic_DNA"/>
</dbReference>
<evidence type="ECO:0000259" key="6">
    <source>
        <dbReference type="Pfam" id="PF13297"/>
    </source>
</evidence>
<dbReference type="PANTHER" id="PTHR12786:SF1">
    <property type="entry name" value="SPLICING REGULATOR SDE2"/>
    <property type="match status" value="1"/>
</dbReference>
<feature type="compositionally biased region" description="Basic and acidic residues" evidence="5">
    <location>
        <begin position="226"/>
        <end position="252"/>
    </location>
</feature>
<feature type="domain" description="SDE2/SF3A3 SAP" evidence="6">
    <location>
        <begin position="243"/>
        <end position="325"/>
    </location>
</feature>
<dbReference type="Pfam" id="PF13297">
    <property type="entry name" value="SDE2_2C"/>
    <property type="match status" value="1"/>
</dbReference>
<dbReference type="Proteomes" id="UP001166093">
    <property type="component" value="Unassembled WGS sequence"/>
</dbReference>
<feature type="region of interest" description="Disordered" evidence="5">
    <location>
        <begin position="218"/>
        <end position="256"/>
    </location>
</feature>
<comment type="caution">
    <text evidence="7">The sequence shown here is derived from an EMBL/GenBank/DDBJ whole genome shotgun (WGS) entry which is preliminary data.</text>
</comment>
<name>A0ABS2XNL0_POLSP</name>
<evidence type="ECO:0000256" key="2">
    <source>
        <dbReference type="ARBA" id="ARBA00022664"/>
    </source>
</evidence>
<keyword evidence="4" id="KW-0539">Nucleus</keyword>
<feature type="non-terminal residue" evidence="7">
    <location>
        <position position="326"/>
    </location>
</feature>
<keyword evidence="8" id="KW-1185">Reference proteome</keyword>
<keyword evidence="3" id="KW-0508">mRNA splicing</keyword>